<proteinExistence type="predicted"/>
<accession>X1FJ17</accession>
<organism evidence="1">
    <name type="scientific">marine sediment metagenome</name>
    <dbReference type="NCBI Taxonomy" id="412755"/>
    <lineage>
        <taxon>unclassified sequences</taxon>
        <taxon>metagenomes</taxon>
        <taxon>ecological metagenomes</taxon>
    </lineage>
</organism>
<dbReference type="EMBL" id="BARU01007492">
    <property type="protein sequence ID" value="GAH45661.1"/>
    <property type="molecule type" value="Genomic_DNA"/>
</dbReference>
<comment type="caution">
    <text evidence="1">The sequence shown here is derived from an EMBL/GenBank/DDBJ whole genome shotgun (WGS) entry which is preliminary data.</text>
</comment>
<reference evidence="1" key="1">
    <citation type="journal article" date="2014" name="Front. Microbiol.">
        <title>High frequency of phylogenetically diverse reductive dehalogenase-homologous genes in deep subseafloor sedimentary metagenomes.</title>
        <authorList>
            <person name="Kawai M."/>
            <person name="Futagami T."/>
            <person name="Toyoda A."/>
            <person name="Takaki Y."/>
            <person name="Nishi S."/>
            <person name="Hori S."/>
            <person name="Arai W."/>
            <person name="Tsubouchi T."/>
            <person name="Morono Y."/>
            <person name="Uchiyama I."/>
            <person name="Ito T."/>
            <person name="Fujiyama A."/>
            <person name="Inagaki F."/>
            <person name="Takami H."/>
        </authorList>
    </citation>
    <scope>NUCLEOTIDE SEQUENCE</scope>
    <source>
        <strain evidence="1">Expedition CK06-06</strain>
    </source>
</reference>
<name>X1FJ17_9ZZZZ</name>
<evidence type="ECO:0000313" key="1">
    <source>
        <dbReference type="EMBL" id="GAH45661.1"/>
    </source>
</evidence>
<protein>
    <submittedName>
        <fullName evidence="1">Uncharacterized protein</fullName>
    </submittedName>
</protein>
<gene>
    <name evidence="1" type="ORF">S03H2_14754</name>
</gene>
<sequence length="336" mass="38385">MGYKLMTKSTELCSDVTVVIRAAGERTEALCKNLVLQQVPEEHVVVVHERPHNKMLRVSYELGLDGGLPWTLCVDADMLFSSNTIQRLLTMAMKLGKSAFGMEARLLDKFFGGDRPAGPHLYRTSMLDTARALIPSPGKSMRQESYVIRHMVARGHEYNLAEDVLSLHDHEQFYRDIYRKLFIQARRFRRVVPYLLSRAVLLLEDDLDFKIAAYGLCAGLSNQEVLVLDATAWIEEANVLLHENCLEEKGRLNVDAYVNYADEVLALYVRSKKYQEFILQHMQGLMQTKVKPSVRMRDRLRELGAIGALIWGSGRLLQIAGSSFIRLSERKWTLPR</sequence>
<dbReference type="AlphaFoldDB" id="X1FJ17"/>